<evidence type="ECO:0008006" key="3">
    <source>
        <dbReference type="Google" id="ProtNLM"/>
    </source>
</evidence>
<dbReference type="OrthoDB" id="5430236at2"/>
<evidence type="ECO:0000313" key="1">
    <source>
        <dbReference type="EMBL" id="POF31487.1"/>
    </source>
</evidence>
<sequence length="246" mass="26661">MVKTRDSEKEAIVRQETAVPSATPEINRFLEKAKEIKSRPGTGGRLIFALDATMSRQPTWDQACQIQAEMFQESGKVGGLKIKLVYFRGFGECRASRWFESGEDLARAMGGIACQGGRTQIRKVLSAALGAADKEKIAALVYVGDCMEEDVDLLCEKAGQLGLLGVPMFLFQEGRDSVAERAFREMARLTNGAYCPFDAGSAKQLAELLKAVAVFASGGHTALQALGKQGGQGARLLLEQLKPSRR</sequence>
<protein>
    <recommendedName>
        <fullName evidence="3">VWA domain-containing protein</fullName>
    </recommendedName>
</protein>
<dbReference type="RefSeq" id="WP_103222420.1">
    <property type="nucleotide sequence ID" value="NZ_PPCN01000004.1"/>
</dbReference>
<organism evidence="1 2">
    <name type="scientific">Roseibium marinum</name>
    <dbReference type="NCBI Taxonomy" id="281252"/>
    <lineage>
        <taxon>Bacteria</taxon>
        <taxon>Pseudomonadati</taxon>
        <taxon>Pseudomonadota</taxon>
        <taxon>Alphaproteobacteria</taxon>
        <taxon>Hyphomicrobiales</taxon>
        <taxon>Stappiaceae</taxon>
        <taxon>Roseibium</taxon>
    </lineage>
</organism>
<dbReference type="InterPro" id="IPR036465">
    <property type="entry name" value="vWFA_dom_sf"/>
</dbReference>
<dbReference type="Proteomes" id="UP000236959">
    <property type="component" value="Unassembled WGS sequence"/>
</dbReference>
<name>A0A2S3UUT6_9HYPH</name>
<dbReference type="EMBL" id="PPCN01000004">
    <property type="protein sequence ID" value="POF31487.1"/>
    <property type="molecule type" value="Genomic_DNA"/>
</dbReference>
<comment type="caution">
    <text evidence="1">The sequence shown here is derived from an EMBL/GenBank/DDBJ whole genome shotgun (WGS) entry which is preliminary data.</text>
</comment>
<dbReference type="SUPFAM" id="SSF53300">
    <property type="entry name" value="vWA-like"/>
    <property type="match status" value="1"/>
</dbReference>
<keyword evidence="2" id="KW-1185">Reference proteome</keyword>
<proteinExistence type="predicted"/>
<dbReference type="AlphaFoldDB" id="A0A2S3UUT6"/>
<gene>
    <name evidence="1" type="ORF">CLV41_10449</name>
</gene>
<reference evidence="1 2" key="1">
    <citation type="submission" date="2018-01" db="EMBL/GenBank/DDBJ databases">
        <title>Genomic Encyclopedia of Archaeal and Bacterial Type Strains, Phase II (KMG-II): from individual species to whole genera.</title>
        <authorList>
            <person name="Goeker M."/>
        </authorList>
    </citation>
    <scope>NUCLEOTIDE SEQUENCE [LARGE SCALE GENOMIC DNA]</scope>
    <source>
        <strain evidence="1 2">DSM 17023</strain>
    </source>
</reference>
<accession>A0A2S3UUT6</accession>
<evidence type="ECO:0000313" key="2">
    <source>
        <dbReference type="Proteomes" id="UP000236959"/>
    </source>
</evidence>